<protein>
    <submittedName>
        <fullName evidence="1">Uncharacterized protein</fullName>
    </submittedName>
</protein>
<comment type="caution">
    <text evidence="1">The sequence shown here is derived from an EMBL/GenBank/DDBJ whole genome shotgun (WGS) entry which is preliminary data.</text>
</comment>
<gene>
    <name evidence="1" type="ORF">RHGRI_009301</name>
</gene>
<dbReference type="AlphaFoldDB" id="A0AAV6L5T3"/>
<reference evidence="1" key="1">
    <citation type="submission" date="2020-08" db="EMBL/GenBank/DDBJ databases">
        <title>Plant Genome Project.</title>
        <authorList>
            <person name="Zhang R.-G."/>
        </authorList>
    </citation>
    <scope>NUCLEOTIDE SEQUENCE</scope>
    <source>
        <strain evidence="1">WSP0</strain>
        <tissue evidence="1">Leaf</tissue>
    </source>
</reference>
<name>A0AAV6L5T3_9ERIC</name>
<sequence>MASASTGGGEAAIGGEGVDSLRNDACTVAGLGDLEKLRRLVECEGCSVSKPDGQGYYALQWAALSVRPAEAQYIIEWQRCGDCFGGVVFVIVLVLAEVELW</sequence>
<dbReference type="EMBL" id="JACTNZ010000003">
    <property type="protein sequence ID" value="KAG5559743.1"/>
    <property type="molecule type" value="Genomic_DNA"/>
</dbReference>
<keyword evidence="2" id="KW-1185">Reference proteome</keyword>
<proteinExistence type="predicted"/>
<organism evidence="1 2">
    <name type="scientific">Rhododendron griersonianum</name>
    <dbReference type="NCBI Taxonomy" id="479676"/>
    <lineage>
        <taxon>Eukaryota</taxon>
        <taxon>Viridiplantae</taxon>
        <taxon>Streptophyta</taxon>
        <taxon>Embryophyta</taxon>
        <taxon>Tracheophyta</taxon>
        <taxon>Spermatophyta</taxon>
        <taxon>Magnoliopsida</taxon>
        <taxon>eudicotyledons</taxon>
        <taxon>Gunneridae</taxon>
        <taxon>Pentapetalae</taxon>
        <taxon>asterids</taxon>
        <taxon>Ericales</taxon>
        <taxon>Ericaceae</taxon>
        <taxon>Ericoideae</taxon>
        <taxon>Rhodoreae</taxon>
        <taxon>Rhododendron</taxon>
    </lineage>
</organism>
<evidence type="ECO:0000313" key="2">
    <source>
        <dbReference type="Proteomes" id="UP000823749"/>
    </source>
</evidence>
<dbReference type="Proteomes" id="UP000823749">
    <property type="component" value="Chromosome 3"/>
</dbReference>
<evidence type="ECO:0000313" key="1">
    <source>
        <dbReference type="EMBL" id="KAG5559743.1"/>
    </source>
</evidence>
<accession>A0AAV6L5T3</accession>